<gene>
    <name evidence="3" type="ORF">DXG03_004928</name>
</gene>
<dbReference type="InterPro" id="IPR002347">
    <property type="entry name" value="SDR_fam"/>
</dbReference>
<feature type="region of interest" description="Disordered" evidence="2">
    <location>
        <begin position="267"/>
        <end position="287"/>
    </location>
</feature>
<evidence type="ECO:0000256" key="2">
    <source>
        <dbReference type="SAM" id="MobiDB-lite"/>
    </source>
</evidence>
<evidence type="ECO:0000256" key="1">
    <source>
        <dbReference type="ARBA" id="ARBA00023002"/>
    </source>
</evidence>
<dbReference type="InterPro" id="IPR036291">
    <property type="entry name" value="NAD(P)-bd_dom_sf"/>
</dbReference>
<dbReference type="SUPFAM" id="SSF51735">
    <property type="entry name" value="NAD(P)-binding Rossmann-fold domains"/>
    <property type="match status" value="1"/>
</dbReference>
<protein>
    <recommendedName>
        <fullName evidence="5">NAD(P)-binding protein</fullName>
    </recommendedName>
</protein>
<dbReference type="PANTHER" id="PTHR43157">
    <property type="entry name" value="PHOSPHATIDYLINOSITOL-GLYCAN BIOSYNTHESIS CLASS F PROTEIN-RELATED"/>
    <property type="match status" value="1"/>
</dbReference>
<dbReference type="GO" id="GO:0016491">
    <property type="term" value="F:oxidoreductase activity"/>
    <property type="evidence" value="ECO:0007669"/>
    <property type="project" value="UniProtKB-KW"/>
</dbReference>
<sequence>MGITSSIPTIWSQAFPPASAFSVDDIPDLTGKVAIVTGSNTGIGKETVKHLLVHNAKVYLAARSPEKAKEAIEDLRVQTGKEALFLKLDLADLKSIKAAATEFQEGVMKPPVDALTADGYDLQMGVNVLGHFYFTKLLLPTLTSTAHNSPEKHVRVLTTSSVMHYFGALDFNTFKDGPARRRTRKVTLYNQSKYGNLVFAKELGRRYGDQGIVSIAVNPGNIVSDLQRNLVFPESLTTRWILYPTPMGALTQLWGATSKEGAGFNGKALHQLPARPPPSSASAASRH</sequence>
<comment type="caution">
    <text evidence="3">The sequence shown here is derived from an EMBL/GenBank/DDBJ whole genome shotgun (WGS) entry which is preliminary data.</text>
</comment>
<dbReference type="Proteomes" id="UP000775547">
    <property type="component" value="Unassembled WGS sequence"/>
</dbReference>
<keyword evidence="1" id="KW-0560">Oxidoreductase</keyword>
<evidence type="ECO:0008006" key="5">
    <source>
        <dbReference type="Google" id="ProtNLM"/>
    </source>
</evidence>
<dbReference type="Gene3D" id="3.40.50.720">
    <property type="entry name" value="NAD(P)-binding Rossmann-like Domain"/>
    <property type="match status" value="1"/>
</dbReference>
<dbReference type="OrthoDB" id="191139at2759"/>
<accession>A0A9P7KDS5</accession>
<dbReference type="PANTHER" id="PTHR43157:SF31">
    <property type="entry name" value="PHOSPHATIDYLINOSITOL-GLYCAN BIOSYNTHESIS CLASS F PROTEIN"/>
    <property type="match status" value="1"/>
</dbReference>
<keyword evidence="4" id="KW-1185">Reference proteome</keyword>
<dbReference type="AlphaFoldDB" id="A0A9P7KDS5"/>
<name>A0A9P7KDS5_9AGAR</name>
<proteinExistence type="predicted"/>
<dbReference type="EMBL" id="JABCKV010000003">
    <property type="protein sequence ID" value="KAG5648356.1"/>
    <property type="molecule type" value="Genomic_DNA"/>
</dbReference>
<reference evidence="3" key="2">
    <citation type="submission" date="2021-10" db="EMBL/GenBank/DDBJ databases">
        <title>Phylogenomics reveals ancestral predisposition of the termite-cultivated fungus Termitomyces towards a domesticated lifestyle.</title>
        <authorList>
            <person name="Auxier B."/>
            <person name="Grum-Grzhimaylo A."/>
            <person name="Cardenas M.E."/>
            <person name="Lodge J.D."/>
            <person name="Laessoe T."/>
            <person name="Pedersen O."/>
            <person name="Smith M.E."/>
            <person name="Kuyper T.W."/>
            <person name="Franco-Molano E.A."/>
            <person name="Baroni T.J."/>
            <person name="Aanen D.K."/>
        </authorList>
    </citation>
    <scope>NUCLEOTIDE SEQUENCE</scope>
    <source>
        <strain evidence="3">AP01</strain>
        <tissue evidence="3">Mycelium</tissue>
    </source>
</reference>
<organism evidence="3 4">
    <name type="scientific">Asterophora parasitica</name>
    <dbReference type="NCBI Taxonomy" id="117018"/>
    <lineage>
        <taxon>Eukaryota</taxon>
        <taxon>Fungi</taxon>
        <taxon>Dikarya</taxon>
        <taxon>Basidiomycota</taxon>
        <taxon>Agaricomycotina</taxon>
        <taxon>Agaricomycetes</taxon>
        <taxon>Agaricomycetidae</taxon>
        <taxon>Agaricales</taxon>
        <taxon>Tricholomatineae</taxon>
        <taxon>Lyophyllaceae</taxon>
        <taxon>Asterophora</taxon>
    </lineage>
</organism>
<dbReference type="PRINTS" id="PR00081">
    <property type="entry name" value="GDHRDH"/>
</dbReference>
<evidence type="ECO:0000313" key="4">
    <source>
        <dbReference type="Proteomes" id="UP000775547"/>
    </source>
</evidence>
<dbReference type="Pfam" id="PF00106">
    <property type="entry name" value="adh_short"/>
    <property type="match status" value="1"/>
</dbReference>
<evidence type="ECO:0000313" key="3">
    <source>
        <dbReference type="EMBL" id="KAG5648356.1"/>
    </source>
</evidence>
<reference evidence="3" key="1">
    <citation type="submission" date="2020-07" db="EMBL/GenBank/DDBJ databases">
        <authorList>
            <person name="Nieuwenhuis M."/>
            <person name="Van De Peppel L.J.J."/>
        </authorList>
    </citation>
    <scope>NUCLEOTIDE SEQUENCE</scope>
    <source>
        <strain evidence="3">AP01</strain>
        <tissue evidence="3">Mycelium</tissue>
    </source>
</reference>